<keyword evidence="2" id="KW-1185">Reference proteome</keyword>
<dbReference type="InterPro" id="IPR038177">
    <property type="entry name" value="IAT_beta_sf"/>
</dbReference>
<dbReference type="KEGG" id="palw:PSAL_018910"/>
<reference evidence="1 2" key="1">
    <citation type="submission" date="2020-08" db="EMBL/GenBank/DDBJ databases">
        <title>Genome sequence of Rhodobacteraceae bacterium Lw-13e.</title>
        <authorList>
            <person name="Poehlein A."/>
            <person name="Wolter L."/>
            <person name="Daniel R."/>
            <person name="Brinkhoff T."/>
        </authorList>
    </citation>
    <scope>NUCLEOTIDE SEQUENCE [LARGE SCALE GENOMIC DNA]</scope>
    <source>
        <strain evidence="1 2">Lw-13e</strain>
    </source>
</reference>
<dbReference type="Gene3D" id="2.40.160.160">
    <property type="entry name" value="Inverse autotransporter, beta-domain"/>
    <property type="match status" value="1"/>
</dbReference>
<gene>
    <name evidence="1" type="ORF">PSAL_018910</name>
</gene>
<dbReference type="OrthoDB" id="7863651at2"/>
<name>A0A418SJS1_9RHOB</name>
<protein>
    <submittedName>
        <fullName evidence="1">Uncharacterized protein</fullName>
    </submittedName>
</protein>
<proteinExistence type="predicted"/>
<evidence type="ECO:0000313" key="1">
    <source>
        <dbReference type="EMBL" id="QPM90652.1"/>
    </source>
</evidence>
<dbReference type="RefSeq" id="WP_147407603.1">
    <property type="nucleotide sequence ID" value="NZ_CP060436.1"/>
</dbReference>
<dbReference type="Proteomes" id="UP000283786">
    <property type="component" value="Chromosome"/>
</dbReference>
<dbReference type="EMBL" id="CP060436">
    <property type="protein sequence ID" value="QPM90652.1"/>
    <property type="molecule type" value="Genomic_DNA"/>
</dbReference>
<evidence type="ECO:0000313" key="2">
    <source>
        <dbReference type="Proteomes" id="UP000283786"/>
    </source>
</evidence>
<dbReference type="AlphaFoldDB" id="A0A418SJS1"/>
<accession>A0A418SJS1</accession>
<sequence>MLPKASSLLASCCAMFLGSAALSQETGTILLRPGAISYAPSGSSSLVMQRDWASLNLDLLAPQGRTRLGGLGLGQGFTHVSLGYSGNTQSNDVTLSLGQAWRSALSGQSVFGLNAYLDFGRKAASDQVLSQVSLGVEYERAANSGLGNGDLVFGSNLYLPFADYTATRFGLDDTSVPRPGMDSYVSWTRRGRMGFSYGTRFSIFHYPASESRPAQGIGTFSLTGEVTRGLPTGSAVTADLTGRYTPGEDLAPRFELAYRQDLVPPPAQGKITTGTQSPSRNCRIVEGETRLERLNCGRARYRAPAKHEVYETEGVKPEATVSVPAPERRLGYGGFYVP</sequence>
<organism evidence="1 2">
    <name type="scientific">Pseudooceanicola algae</name>
    <dbReference type="NCBI Taxonomy" id="1537215"/>
    <lineage>
        <taxon>Bacteria</taxon>
        <taxon>Pseudomonadati</taxon>
        <taxon>Pseudomonadota</taxon>
        <taxon>Alphaproteobacteria</taxon>
        <taxon>Rhodobacterales</taxon>
        <taxon>Paracoccaceae</taxon>
        <taxon>Pseudooceanicola</taxon>
    </lineage>
</organism>